<dbReference type="Pfam" id="PF02517">
    <property type="entry name" value="Rce1-like"/>
    <property type="match status" value="1"/>
</dbReference>
<dbReference type="STRING" id="1121013.GCA_000426365_00640"/>
<feature type="domain" description="CAAX prenyl protease 2/Lysostaphin resistance protein A-like" evidence="2">
    <location>
        <begin position="229"/>
        <end position="313"/>
    </location>
</feature>
<reference evidence="3 4" key="1">
    <citation type="submission" date="2013-09" db="EMBL/GenBank/DDBJ databases">
        <title>Genome sequencing of Arenimonas composti.</title>
        <authorList>
            <person name="Chen F."/>
            <person name="Wang G."/>
        </authorList>
    </citation>
    <scope>NUCLEOTIDE SEQUENCE [LARGE SCALE GENOMIC DNA]</scope>
    <source>
        <strain evidence="3 4">TR7-09</strain>
    </source>
</reference>
<accession>A0A091AYA2</accession>
<organism evidence="3 4">
    <name type="scientific">Arenimonas composti TR7-09 = DSM 18010</name>
    <dbReference type="NCBI Taxonomy" id="1121013"/>
    <lineage>
        <taxon>Bacteria</taxon>
        <taxon>Pseudomonadati</taxon>
        <taxon>Pseudomonadota</taxon>
        <taxon>Gammaproteobacteria</taxon>
        <taxon>Lysobacterales</taxon>
        <taxon>Lysobacteraceae</taxon>
        <taxon>Arenimonas</taxon>
    </lineage>
</organism>
<feature type="transmembrane region" description="Helical" evidence="1">
    <location>
        <begin position="151"/>
        <end position="171"/>
    </location>
</feature>
<evidence type="ECO:0000259" key="2">
    <source>
        <dbReference type="Pfam" id="PF02517"/>
    </source>
</evidence>
<keyword evidence="4" id="KW-1185">Reference proteome</keyword>
<name>A0A091AYA2_9GAMM</name>
<feature type="transmembrane region" description="Helical" evidence="1">
    <location>
        <begin position="20"/>
        <end position="38"/>
    </location>
</feature>
<proteinExistence type="predicted"/>
<dbReference type="GO" id="GO:0004175">
    <property type="term" value="F:endopeptidase activity"/>
    <property type="evidence" value="ECO:0007669"/>
    <property type="project" value="UniProtKB-ARBA"/>
</dbReference>
<evidence type="ECO:0000256" key="1">
    <source>
        <dbReference type="SAM" id="Phobius"/>
    </source>
</evidence>
<keyword evidence="1" id="KW-0472">Membrane</keyword>
<dbReference type="EMBL" id="AWXU01000095">
    <property type="protein sequence ID" value="KFN45298.1"/>
    <property type="molecule type" value="Genomic_DNA"/>
</dbReference>
<dbReference type="AlphaFoldDB" id="A0A091AYA2"/>
<dbReference type="InterPro" id="IPR003675">
    <property type="entry name" value="Rce1/LyrA-like_dom"/>
</dbReference>
<keyword evidence="1" id="KW-0812">Transmembrane</keyword>
<evidence type="ECO:0000313" key="4">
    <source>
        <dbReference type="Proteomes" id="UP000029391"/>
    </source>
</evidence>
<comment type="caution">
    <text evidence="3">The sequence shown here is derived from an EMBL/GenBank/DDBJ whole genome shotgun (WGS) entry which is preliminary data.</text>
</comment>
<evidence type="ECO:0000313" key="3">
    <source>
        <dbReference type="EMBL" id="KFN45298.1"/>
    </source>
</evidence>
<sequence length="324" mass="34161">MADADIRSLSATPSATWRALVRALALPVLLAIAVWLPIHAVTALDGDHHALVWIDGPPDVLAQAAEHAASDRHFSGGPATHGADTLPAGCTDTAIALHFEARRDDLSQATLRALEELAVASGAQVCASQRFVLNVPARPQHETERWLFGELWQVLVLLVLPAGLVVLAYAAPFGAPALARLRAEMPSPWLQPLWLAGAGAVLVATLAAWASSGLIPVLERPAVSGLSPAFALAELALLPLLQQLVFRTWLFAQLRPHLSPAAVAAIAIAAQLLAAQPFDLESALFATGLTLACTGLYLRSREWLPPVLLHALAVALLDARLIAG</sequence>
<keyword evidence="1" id="KW-1133">Transmembrane helix</keyword>
<feature type="transmembrane region" description="Helical" evidence="1">
    <location>
        <begin position="192"/>
        <end position="210"/>
    </location>
</feature>
<dbReference type="RefSeq" id="WP_026816121.1">
    <property type="nucleotide sequence ID" value="NZ_AUFF01000001.1"/>
</dbReference>
<gene>
    <name evidence="3" type="ORF">P873_02425</name>
</gene>
<protein>
    <recommendedName>
        <fullName evidence="2">CAAX prenyl protease 2/Lysostaphin resistance protein A-like domain-containing protein</fullName>
    </recommendedName>
</protein>
<dbReference type="GO" id="GO:0080120">
    <property type="term" value="P:CAAX-box protein maturation"/>
    <property type="evidence" value="ECO:0007669"/>
    <property type="project" value="UniProtKB-ARBA"/>
</dbReference>
<dbReference type="Proteomes" id="UP000029391">
    <property type="component" value="Unassembled WGS sequence"/>
</dbReference>